<evidence type="ECO:0000313" key="2">
    <source>
        <dbReference type="EMBL" id="GMI45457.1"/>
    </source>
</evidence>
<feature type="compositionally biased region" description="Basic and acidic residues" evidence="1">
    <location>
        <begin position="177"/>
        <end position="189"/>
    </location>
</feature>
<dbReference type="AlphaFoldDB" id="A0A9W7GH69"/>
<feature type="region of interest" description="Disordered" evidence="1">
    <location>
        <begin position="21"/>
        <end position="62"/>
    </location>
</feature>
<accession>A0A9W7GH69</accession>
<evidence type="ECO:0000313" key="3">
    <source>
        <dbReference type="Proteomes" id="UP001165065"/>
    </source>
</evidence>
<feature type="compositionally biased region" description="Low complexity" evidence="1">
    <location>
        <begin position="21"/>
        <end position="37"/>
    </location>
</feature>
<organism evidence="2 3">
    <name type="scientific">Triparma columacea</name>
    <dbReference type="NCBI Taxonomy" id="722753"/>
    <lineage>
        <taxon>Eukaryota</taxon>
        <taxon>Sar</taxon>
        <taxon>Stramenopiles</taxon>
        <taxon>Ochrophyta</taxon>
        <taxon>Bolidophyceae</taxon>
        <taxon>Parmales</taxon>
        <taxon>Triparmaceae</taxon>
        <taxon>Triparma</taxon>
    </lineage>
</organism>
<feature type="region of interest" description="Disordered" evidence="1">
    <location>
        <begin position="138"/>
        <end position="204"/>
    </location>
</feature>
<proteinExistence type="predicted"/>
<comment type="caution">
    <text evidence="2">The sequence shown here is derived from an EMBL/GenBank/DDBJ whole genome shotgun (WGS) entry which is preliminary data.</text>
</comment>
<keyword evidence="3" id="KW-1185">Reference proteome</keyword>
<gene>
    <name evidence="2" type="ORF">TrCOL_g8528</name>
</gene>
<protein>
    <submittedName>
        <fullName evidence="2">Uncharacterized protein</fullName>
    </submittedName>
</protein>
<dbReference type="Proteomes" id="UP001165065">
    <property type="component" value="Unassembled WGS sequence"/>
</dbReference>
<evidence type="ECO:0000256" key="1">
    <source>
        <dbReference type="SAM" id="MobiDB-lite"/>
    </source>
</evidence>
<dbReference type="OrthoDB" id="10631673at2759"/>
<dbReference type="EMBL" id="BRYA01000248">
    <property type="protein sequence ID" value="GMI45457.1"/>
    <property type="molecule type" value="Genomic_DNA"/>
</dbReference>
<reference evidence="3" key="1">
    <citation type="journal article" date="2023" name="Commun. Biol.">
        <title>Genome analysis of Parmales, the sister group of diatoms, reveals the evolutionary specialization of diatoms from phago-mixotrophs to photoautotrophs.</title>
        <authorList>
            <person name="Ban H."/>
            <person name="Sato S."/>
            <person name="Yoshikawa S."/>
            <person name="Yamada K."/>
            <person name="Nakamura Y."/>
            <person name="Ichinomiya M."/>
            <person name="Sato N."/>
            <person name="Blanc-Mathieu R."/>
            <person name="Endo H."/>
            <person name="Kuwata A."/>
            <person name="Ogata H."/>
        </authorList>
    </citation>
    <scope>NUCLEOTIDE SEQUENCE [LARGE SCALE GENOMIC DNA]</scope>
</reference>
<name>A0A9W7GH69_9STRA</name>
<feature type="compositionally biased region" description="Basic and acidic residues" evidence="1">
    <location>
        <begin position="138"/>
        <end position="162"/>
    </location>
</feature>
<sequence>MAHLLRPRLEESDYVVDSASIASTSQSSFSSPSFVDSGQVGGRVKGMDTHISRQSRSRMLRVSQNTTADFGRRTSLAMLSPGPLEGGGVANITSIIREDDDMDDENIRNWDSSIELRHDMPRGRGAFDPVRRVPEEKRVRAQKQQRDSLRHPMDMFKEEVTKRTGGGVNEIPCSSRIRIDKFLTEEHSSSDSAGGRTKSGVKMG</sequence>